<dbReference type="AlphaFoldDB" id="A0A9J6RMU0"/>
<dbReference type="PANTHER" id="PTHR31793">
    <property type="entry name" value="4-HYDROXYBENZOYL-COA THIOESTERASE FAMILY MEMBER"/>
    <property type="match status" value="1"/>
</dbReference>
<evidence type="ECO:0000256" key="2">
    <source>
        <dbReference type="ARBA" id="ARBA00022801"/>
    </source>
</evidence>
<protein>
    <submittedName>
        <fullName evidence="3">Thioesterase family protein</fullName>
    </submittedName>
</protein>
<evidence type="ECO:0000256" key="1">
    <source>
        <dbReference type="ARBA" id="ARBA00005953"/>
    </source>
</evidence>
<proteinExistence type="inferred from homology"/>
<dbReference type="Proteomes" id="UP001069090">
    <property type="component" value="Unassembled WGS sequence"/>
</dbReference>
<comment type="caution">
    <text evidence="3">The sequence shown here is derived from an EMBL/GenBank/DDBJ whole genome shotgun (WGS) entry which is preliminary data.</text>
</comment>
<gene>
    <name evidence="3" type="ORF">O0V09_11315</name>
</gene>
<dbReference type="PANTHER" id="PTHR31793:SF27">
    <property type="entry name" value="NOVEL THIOESTERASE SUPERFAMILY DOMAIN AND SAPOSIN A-TYPE DOMAIN CONTAINING PROTEIN (0610012H03RIK)"/>
    <property type="match status" value="1"/>
</dbReference>
<evidence type="ECO:0000313" key="4">
    <source>
        <dbReference type="Proteomes" id="UP001069090"/>
    </source>
</evidence>
<dbReference type="SUPFAM" id="SSF54637">
    <property type="entry name" value="Thioesterase/thiol ester dehydrase-isomerase"/>
    <property type="match status" value="1"/>
</dbReference>
<keyword evidence="2" id="KW-0378">Hydrolase</keyword>
<dbReference type="Pfam" id="PF13279">
    <property type="entry name" value="4HBT_2"/>
    <property type="match status" value="1"/>
</dbReference>
<keyword evidence="4" id="KW-1185">Reference proteome</keyword>
<evidence type="ECO:0000313" key="3">
    <source>
        <dbReference type="EMBL" id="MCZ0865796.1"/>
    </source>
</evidence>
<organism evidence="3 4">
    <name type="scientific">Dasania phycosphaerae</name>
    <dbReference type="NCBI Taxonomy" id="2950436"/>
    <lineage>
        <taxon>Bacteria</taxon>
        <taxon>Pseudomonadati</taxon>
        <taxon>Pseudomonadota</taxon>
        <taxon>Gammaproteobacteria</taxon>
        <taxon>Cellvibrionales</taxon>
        <taxon>Spongiibacteraceae</taxon>
        <taxon>Dasania</taxon>
    </lineage>
</organism>
<dbReference type="InterPro" id="IPR029069">
    <property type="entry name" value="HotDog_dom_sf"/>
</dbReference>
<dbReference type="GO" id="GO:0047617">
    <property type="term" value="F:fatty acyl-CoA hydrolase activity"/>
    <property type="evidence" value="ECO:0007669"/>
    <property type="project" value="TreeGrafter"/>
</dbReference>
<name>A0A9J6RMU0_9GAMM</name>
<dbReference type="InterPro" id="IPR050563">
    <property type="entry name" value="4-hydroxybenzoyl-CoA_TE"/>
</dbReference>
<dbReference type="RefSeq" id="WP_258331936.1">
    <property type="nucleotide sequence ID" value="NZ_JAPTGG010000008.1"/>
</dbReference>
<sequence>MARVSIDMPEHYTFNTELTVRVNDTNGGHMSNYAVLALINEARLHFLAAHGYNEDHIIMTDSAIIYKGEGFYGDILSFDIAAGDFNKYGCDIFYNITNKKTGAAIAHAKTGLVYFDYQQQKVSALPDDWRTALTSNA</sequence>
<reference evidence="3 4" key="1">
    <citation type="submission" date="2022-12" db="EMBL/GenBank/DDBJ databases">
        <title>Dasania phycosphaerae sp. nov., isolated from particulate material of the south coast of Korea.</title>
        <authorList>
            <person name="Jiang Y."/>
        </authorList>
    </citation>
    <scope>NUCLEOTIDE SEQUENCE [LARGE SCALE GENOMIC DNA]</scope>
    <source>
        <strain evidence="3 4">GY-19</strain>
    </source>
</reference>
<comment type="similarity">
    <text evidence="1">Belongs to the 4-hydroxybenzoyl-CoA thioesterase family.</text>
</comment>
<dbReference type="Gene3D" id="3.10.129.10">
    <property type="entry name" value="Hotdog Thioesterase"/>
    <property type="match status" value="1"/>
</dbReference>
<accession>A0A9J6RMU0</accession>
<dbReference type="CDD" id="cd00586">
    <property type="entry name" value="4HBT"/>
    <property type="match status" value="1"/>
</dbReference>
<dbReference type="EMBL" id="JAPTGG010000008">
    <property type="protein sequence ID" value="MCZ0865796.1"/>
    <property type="molecule type" value="Genomic_DNA"/>
</dbReference>